<evidence type="ECO:0000313" key="3">
    <source>
        <dbReference type="EMBL" id="KXV49715.1"/>
    </source>
</evidence>
<evidence type="ECO:0000313" key="4">
    <source>
        <dbReference type="Proteomes" id="UP000075636"/>
    </source>
</evidence>
<dbReference type="InterPro" id="IPR022742">
    <property type="entry name" value="Hydrolase_4"/>
</dbReference>
<dbReference type="AlphaFoldDB" id="A0A149TLX9"/>
<sequence length="315" mass="32551">MKPKIFRFLFLLSGVCGLASHAFAAESSAITAPGPLGALAGTFVNAGAGTPVVLMIPGSGPMDRDGNSALGQKPATLRQIADGLAAHGISSVRIDKRGLFGSKQAVADGNHVTIADYAADVRNWIAVIRARTGARCVWLAGHSEGGLVALASVQGQADICGLILLSTPGRRLGEVLRAQLHAIPSAKTVLPQIDATIDALEAGQHVDVQTLHPGLRGMFHPLVQDFMIDLFHHDPAALLKAYHGPVLIVQGGEDRKVSAADDLSLLKAADPGATVVLLPSAIHPLADLGTVPAADGALLLDGAVVPDIAEFIQKH</sequence>
<dbReference type="Gene3D" id="3.40.50.1820">
    <property type="entry name" value="alpha/beta hydrolase"/>
    <property type="match status" value="1"/>
</dbReference>
<feature type="signal peptide" evidence="1">
    <location>
        <begin position="1"/>
        <end position="24"/>
    </location>
</feature>
<dbReference type="SUPFAM" id="SSF53474">
    <property type="entry name" value="alpha/beta-Hydrolases"/>
    <property type="match status" value="1"/>
</dbReference>
<dbReference type="EMBL" id="LHZR01000091">
    <property type="protein sequence ID" value="KXV49715.1"/>
    <property type="molecule type" value="Genomic_DNA"/>
</dbReference>
<evidence type="ECO:0000256" key="1">
    <source>
        <dbReference type="SAM" id="SignalP"/>
    </source>
</evidence>
<dbReference type="Pfam" id="PF12146">
    <property type="entry name" value="Hydrolase_4"/>
    <property type="match status" value="1"/>
</dbReference>
<feature type="domain" description="Serine aminopeptidase S33" evidence="2">
    <location>
        <begin position="77"/>
        <end position="167"/>
    </location>
</feature>
<dbReference type="Proteomes" id="UP000075636">
    <property type="component" value="Unassembled WGS sequence"/>
</dbReference>
<accession>A0A149TLX9</accession>
<dbReference type="RefSeq" id="WP_062106543.1">
    <property type="nucleotide sequence ID" value="NZ_LHZR01000091.1"/>
</dbReference>
<organism evidence="3 4">
    <name type="scientific">Gluconobacter albidus</name>
    <dbReference type="NCBI Taxonomy" id="318683"/>
    <lineage>
        <taxon>Bacteria</taxon>
        <taxon>Pseudomonadati</taxon>
        <taxon>Pseudomonadota</taxon>
        <taxon>Alphaproteobacteria</taxon>
        <taxon>Acetobacterales</taxon>
        <taxon>Acetobacteraceae</taxon>
        <taxon>Gluconobacter</taxon>
    </lineage>
</organism>
<comment type="caution">
    <text evidence="3">The sequence shown here is derived from an EMBL/GenBank/DDBJ whole genome shotgun (WGS) entry which is preliminary data.</text>
</comment>
<dbReference type="OrthoDB" id="9809549at2"/>
<name>A0A149TLX9_9PROT</name>
<keyword evidence="3" id="KW-0378">Hydrolase</keyword>
<proteinExistence type="predicted"/>
<dbReference type="STRING" id="318683.A0U94_10670"/>
<reference evidence="3 4" key="1">
    <citation type="submission" date="2015-06" db="EMBL/GenBank/DDBJ databases">
        <title>Improved classification and identification of acetic acid bacteria using matrix-assisted laser desorption/ionization time-of-flight mass spectrometry; Gluconobacter nephelii and Gluconobacter uchimurae are later heterotypic synonyms of Gluconobacter japonicus and Gluconobacter oxydans, respectively.</title>
        <authorList>
            <person name="Li L."/>
            <person name="Cleenwerck I."/>
            <person name="De Vuyst L."/>
            <person name="Vandamme P."/>
        </authorList>
    </citation>
    <scope>NUCLEOTIDE SEQUENCE [LARGE SCALE GENOMIC DNA]</scope>
    <source>
        <strain evidence="3 4">LMG 1768</strain>
    </source>
</reference>
<evidence type="ECO:0000259" key="2">
    <source>
        <dbReference type="Pfam" id="PF12146"/>
    </source>
</evidence>
<dbReference type="InterPro" id="IPR053145">
    <property type="entry name" value="AB_hydrolase_Est10"/>
</dbReference>
<keyword evidence="1" id="KW-0732">Signal</keyword>
<dbReference type="PANTHER" id="PTHR43265:SF1">
    <property type="entry name" value="ESTERASE ESTD"/>
    <property type="match status" value="1"/>
</dbReference>
<dbReference type="PATRIC" id="fig|318683.6.peg.3204"/>
<dbReference type="GO" id="GO:0052689">
    <property type="term" value="F:carboxylic ester hydrolase activity"/>
    <property type="evidence" value="ECO:0007669"/>
    <property type="project" value="TreeGrafter"/>
</dbReference>
<dbReference type="PANTHER" id="PTHR43265">
    <property type="entry name" value="ESTERASE ESTD"/>
    <property type="match status" value="1"/>
</dbReference>
<feature type="chain" id="PRO_5007555685" evidence="1">
    <location>
        <begin position="25"/>
        <end position="315"/>
    </location>
</feature>
<dbReference type="InterPro" id="IPR029058">
    <property type="entry name" value="AB_hydrolase_fold"/>
</dbReference>
<protein>
    <submittedName>
        <fullName evidence="3">Hydrolase</fullName>
    </submittedName>
</protein>
<gene>
    <name evidence="3" type="ORF">AD945_03540</name>
</gene>